<evidence type="ECO:0000313" key="3">
    <source>
        <dbReference type="Proteomes" id="UP000653127"/>
    </source>
</evidence>
<dbReference type="EMBL" id="JACRST010000003">
    <property type="protein sequence ID" value="MBC8545989.1"/>
    <property type="molecule type" value="Genomic_DNA"/>
</dbReference>
<reference evidence="2" key="1">
    <citation type="submission" date="2020-08" db="EMBL/GenBank/DDBJ databases">
        <title>Genome public.</title>
        <authorList>
            <person name="Liu C."/>
            <person name="Sun Q."/>
        </authorList>
    </citation>
    <scope>NUCLEOTIDE SEQUENCE</scope>
    <source>
        <strain evidence="2">NSJ-31</strain>
    </source>
</reference>
<dbReference type="Proteomes" id="UP000653127">
    <property type="component" value="Unassembled WGS sequence"/>
</dbReference>
<feature type="transmembrane region" description="Helical" evidence="1">
    <location>
        <begin position="6"/>
        <end position="24"/>
    </location>
</feature>
<evidence type="ECO:0000313" key="2">
    <source>
        <dbReference type="EMBL" id="MBC8545989.1"/>
    </source>
</evidence>
<feature type="transmembrane region" description="Helical" evidence="1">
    <location>
        <begin position="36"/>
        <end position="56"/>
    </location>
</feature>
<dbReference type="AlphaFoldDB" id="A0A926I350"/>
<organism evidence="2 3">
    <name type="scientific">Ligaoa zhengdingensis</name>
    <dbReference type="NCBI Taxonomy" id="2763658"/>
    <lineage>
        <taxon>Bacteria</taxon>
        <taxon>Bacillati</taxon>
        <taxon>Bacillota</taxon>
        <taxon>Clostridia</taxon>
        <taxon>Eubacteriales</taxon>
        <taxon>Oscillospiraceae</taxon>
        <taxon>Ligaoa</taxon>
    </lineage>
</organism>
<keyword evidence="3" id="KW-1185">Reference proteome</keyword>
<accession>A0A926I350</accession>
<keyword evidence="1" id="KW-0472">Membrane</keyword>
<comment type="caution">
    <text evidence="2">The sequence shown here is derived from an EMBL/GenBank/DDBJ whole genome shotgun (WGS) entry which is preliminary data.</text>
</comment>
<evidence type="ECO:0000256" key="1">
    <source>
        <dbReference type="SAM" id="Phobius"/>
    </source>
</evidence>
<proteinExistence type="predicted"/>
<sequence>MTLETAVILLLCAAVGIAASRICLRQKKALRTICIVLLSLLALALTVYIGLIIFFVDAVSHQPPV</sequence>
<gene>
    <name evidence="2" type="ORF">H8711_03445</name>
</gene>
<keyword evidence="1" id="KW-1133">Transmembrane helix</keyword>
<keyword evidence="1" id="KW-0812">Transmembrane</keyword>
<dbReference type="RefSeq" id="WP_249282141.1">
    <property type="nucleotide sequence ID" value="NZ_JACRST010000003.1"/>
</dbReference>
<protein>
    <submittedName>
        <fullName evidence="2">Uncharacterized protein</fullName>
    </submittedName>
</protein>
<name>A0A926I350_9FIRM</name>